<evidence type="ECO:0000256" key="1">
    <source>
        <dbReference type="ARBA" id="ARBA00009296"/>
    </source>
</evidence>
<dbReference type="PANTHER" id="PTHR33280">
    <property type="entry name" value="50S RIBOSOMAL PROTEIN L31, CHLOROPLASTIC"/>
    <property type="match status" value="1"/>
</dbReference>
<dbReference type="InterPro" id="IPR027491">
    <property type="entry name" value="Ribosomal_bL31_A"/>
</dbReference>
<organism evidence="9 10">
    <name type="scientific">Candidatus Edwardsbacteria bacterium GWF2_54_11</name>
    <dbReference type="NCBI Taxonomy" id="1817851"/>
    <lineage>
        <taxon>Bacteria</taxon>
        <taxon>Candidatus Edwardsiibacteriota</taxon>
    </lineage>
</organism>
<dbReference type="GO" id="GO:0003735">
    <property type="term" value="F:structural constituent of ribosome"/>
    <property type="evidence" value="ECO:0007669"/>
    <property type="project" value="InterPro"/>
</dbReference>
<dbReference type="PROSITE" id="PS01143">
    <property type="entry name" value="RIBOSOMAL_L31"/>
    <property type="match status" value="1"/>
</dbReference>
<dbReference type="GO" id="GO:0019843">
    <property type="term" value="F:rRNA binding"/>
    <property type="evidence" value="ECO:0007669"/>
    <property type="project" value="UniProtKB-KW"/>
</dbReference>
<evidence type="ECO:0000256" key="7">
    <source>
        <dbReference type="HAMAP-Rule" id="MF_00501"/>
    </source>
</evidence>
<dbReference type="Gene3D" id="4.10.830.30">
    <property type="entry name" value="Ribosomal protein L31"/>
    <property type="match status" value="1"/>
</dbReference>
<comment type="similarity">
    <text evidence="1 7">Belongs to the bacterial ribosomal protein bL31 family. Type A subfamily.</text>
</comment>
<comment type="subunit">
    <text evidence="7">Part of the 50S ribosomal subunit.</text>
</comment>
<keyword evidence="7" id="KW-0862">Zinc</keyword>
<comment type="caution">
    <text evidence="9">The sequence shown here is derived from an EMBL/GenBank/DDBJ whole genome shotgun (WGS) entry which is preliminary data.</text>
</comment>
<name>A0A1F5R4M4_9BACT</name>
<evidence type="ECO:0000313" key="9">
    <source>
        <dbReference type="EMBL" id="OGF09414.1"/>
    </source>
</evidence>
<feature type="binding site" evidence="7">
    <location>
        <position position="18"/>
    </location>
    <ligand>
        <name>Zn(2+)</name>
        <dbReference type="ChEBI" id="CHEBI:29105"/>
    </ligand>
</feature>
<keyword evidence="4 7" id="KW-0689">Ribosomal protein</keyword>
<feature type="binding site" evidence="7">
    <location>
        <position position="36"/>
    </location>
    <ligand>
        <name>Zn(2+)</name>
        <dbReference type="ChEBI" id="CHEBI:29105"/>
    </ligand>
</feature>
<feature type="binding site" evidence="7">
    <location>
        <position position="16"/>
    </location>
    <ligand>
        <name>Zn(2+)</name>
        <dbReference type="ChEBI" id="CHEBI:29105"/>
    </ligand>
</feature>
<dbReference type="InterPro" id="IPR034704">
    <property type="entry name" value="Ribosomal_bL28/bL31-like_sf"/>
</dbReference>
<dbReference type="GO" id="GO:0005840">
    <property type="term" value="C:ribosome"/>
    <property type="evidence" value="ECO:0007669"/>
    <property type="project" value="UniProtKB-KW"/>
</dbReference>
<protein>
    <recommendedName>
        <fullName evidence="6 7">Large ribosomal subunit protein bL31</fullName>
    </recommendedName>
</protein>
<dbReference type="InterPro" id="IPR002150">
    <property type="entry name" value="Ribosomal_bL31"/>
</dbReference>
<feature type="region of interest" description="Disordered" evidence="8">
    <location>
        <begin position="87"/>
        <end position="115"/>
    </location>
</feature>
<keyword evidence="5 7" id="KW-0687">Ribonucleoprotein</keyword>
<evidence type="ECO:0000256" key="5">
    <source>
        <dbReference type="ARBA" id="ARBA00023274"/>
    </source>
</evidence>
<dbReference type="GO" id="GO:0006412">
    <property type="term" value="P:translation"/>
    <property type="evidence" value="ECO:0007669"/>
    <property type="project" value="UniProtKB-UniRule"/>
</dbReference>
<reference evidence="9 10" key="1">
    <citation type="journal article" date="2016" name="Nat. Commun.">
        <title>Thousands of microbial genomes shed light on interconnected biogeochemical processes in an aquifer system.</title>
        <authorList>
            <person name="Anantharaman K."/>
            <person name="Brown C.T."/>
            <person name="Hug L.A."/>
            <person name="Sharon I."/>
            <person name="Castelle C.J."/>
            <person name="Probst A.J."/>
            <person name="Thomas B.C."/>
            <person name="Singh A."/>
            <person name="Wilkins M.J."/>
            <person name="Karaoz U."/>
            <person name="Brodie E.L."/>
            <person name="Williams K.H."/>
            <person name="Hubbard S.S."/>
            <person name="Banfield J.F."/>
        </authorList>
    </citation>
    <scope>NUCLEOTIDE SEQUENCE [LARGE SCALE GENOMIC DNA]</scope>
</reference>
<evidence type="ECO:0000313" key="10">
    <source>
        <dbReference type="Proteomes" id="UP000177230"/>
    </source>
</evidence>
<dbReference type="Pfam" id="PF01197">
    <property type="entry name" value="Ribosomal_L31"/>
    <property type="match status" value="1"/>
</dbReference>
<dbReference type="EMBL" id="MFFM01000041">
    <property type="protein sequence ID" value="OGF09414.1"/>
    <property type="molecule type" value="Genomic_DNA"/>
</dbReference>
<dbReference type="AlphaFoldDB" id="A0A1F5R4M4"/>
<comment type="function">
    <text evidence="7">Binds the 23S rRNA.</text>
</comment>
<dbReference type="PANTHER" id="PTHR33280:SF1">
    <property type="entry name" value="LARGE RIBOSOMAL SUBUNIT PROTEIN BL31C"/>
    <property type="match status" value="1"/>
</dbReference>
<dbReference type="PRINTS" id="PR01249">
    <property type="entry name" value="RIBOSOMALL31"/>
</dbReference>
<dbReference type="HAMAP" id="MF_00501">
    <property type="entry name" value="Ribosomal_bL31_1"/>
    <property type="match status" value="1"/>
</dbReference>
<evidence type="ECO:0000256" key="2">
    <source>
        <dbReference type="ARBA" id="ARBA00022730"/>
    </source>
</evidence>
<dbReference type="GO" id="GO:0046872">
    <property type="term" value="F:metal ion binding"/>
    <property type="evidence" value="ECO:0007669"/>
    <property type="project" value="UniProtKB-KW"/>
</dbReference>
<keyword evidence="7" id="KW-0479">Metal-binding</keyword>
<gene>
    <name evidence="7" type="primary">rpmE</name>
    <name evidence="9" type="ORF">A2024_00540</name>
</gene>
<dbReference type="SUPFAM" id="SSF143800">
    <property type="entry name" value="L28p-like"/>
    <property type="match status" value="1"/>
</dbReference>
<accession>A0A1F5R4M4</accession>
<evidence type="ECO:0000256" key="3">
    <source>
        <dbReference type="ARBA" id="ARBA00022884"/>
    </source>
</evidence>
<feature type="binding site" evidence="7">
    <location>
        <position position="39"/>
    </location>
    <ligand>
        <name>Zn(2+)</name>
        <dbReference type="ChEBI" id="CHEBI:29105"/>
    </ligand>
</feature>
<dbReference type="NCBIfam" id="NF001809">
    <property type="entry name" value="PRK00528.1"/>
    <property type="match status" value="1"/>
</dbReference>
<evidence type="ECO:0000256" key="8">
    <source>
        <dbReference type="SAM" id="MobiDB-lite"/>
    </source>
</evidence>
<keyword evidence="2 7" id="KW-0699">rRNA-binding</keyword>
<evidence type="ECO:0000256" key="6">
    <source>
        <dbReference type="ARBA" id="ARBA00035687"/>
    </source>
</evidence>
<dbReference type="GO" id="GO:1990904">
    <property type="term" value="C:ribonucleoprotein complex"/>
    <property type="evidence" value="ECO:0007669"/>
    <property type="project" value="UniProtKB-KW"/>
</dbReference>
<keyword evidence="3 7" id="KW-0694">RNA-binding</keyword>
<proteinExistence type="inferred from homology"/>
<dbReference type="Proteomes" id="UP000177230">
    <property type="component" value="Unassembled WGS sequence"/>
</dbReference>
<comment type="cofactor">
    <cofactor evidence="7">
        <name>Zn(2+)</name>
        <dbReference type="ChEBI" id="CHEBI:29105"/>
    </cofactor>
    <text evidence="7">Binds 1 zinc ion per subunit.</text>
</comment>
<dbReference type="NCBIfam" id="NF000612">
    <property type="entry name" value="PRK00019.1"/>
    <property type="match status" value="1"/>
</dbReference>
<sequence>MKKGIHPKYETTTITCACGNVIPTKSTLKDIRVEICSNCHPYFTGKQKLMDTAGRVERFNKRYRKEGAEVKKETAVKPEVVAKKETVAKPEAAPKKEAAAKKETAPKKETVAKKK</sequence>
<dbReference type="InterPro" id="IPR042105">
    <property type="entry name" value="Ribosomal_bL31_sf"/>
</dbReference>
<dbReference type="NCBIfam" id="TIGR00105">
    <property type="entry name" value="L31"/>
    <property type="match status" value="1"/>
</dbReference>
<evidence type="ECO:0000256" key="4">
    <source>
        <dbReference type="ARBA" id="ARBA00022980"/>
    </source>
</evidence>